<feature type="transmembrane region" description="Helical" evidence="5">
    <location>
        <begin position="49"/>
        <end position="67"/>
    </location>
</feature>
<accession>A0A829YHT2</accession>
<sequence>MSSLVNRRAAAGLTAAICTLALLDGVNGALGSVIRPYLMGSVAGGPDEIAWAAIAYFSAKLTAFLLSQRSSDVFGERHLLLGAAALLVIVTALSGFAESTPFLVSVQLLQGAAGGIVLAVGQGVLLKRCGRGAQPIIQAFLAFAVLVFPVMIVPFVLGATAYAMHWSYVSFVCASLGGIAWLALHAVRDHLDEHVIRNELPAGRALLLAGSLAGVVYVLLEGVRHAWSESSIIVLTLVCAGAGLGIFGWLEIHRDDRLLEYRPFRLADFTFGVCVSLLAGVALLGSGTMITMLANGLLGYTAPQSGLVQQWSAPFAVLALGAVGFCLRQPRIPPPLFLATGVVLFALGMWSLGGITSGMAADDLFASICLRGFGLGCLFLTLTMISLGSVPAEHATAAAGFFNFGRHFGGLLGISWMQTLHEHLMSRGHEALAAAWTPANPEFTQALAQAKGVLIAQGATLAQASTQAMALLTAEFQRETSALAFNGCFQALAMLFVFAVPIVVIVRVTTELCLLHGE</sequence>
<feature type="transmembrane region" description="Helical" evidence="5">
    <location>
        <begin position="205"/>
        <end position="220"/>
    </location>
</feature>
<feature type="transmembrane region" description="Helical" evidence="5">
    <location>
        <begin position="232"/>
        <end position="250"/>
    </location>
</feature>
<gene>
    <name evidence="6" type="ORF">GCM10011487_41060</name>
</gene>
<organism evidence="6 7">
    <name type="scientific">Steroidobacter agaridevorans</name>
    <dbReference type="NCBI Taxonomy" id="2695856"/>
    <lineage>
        <taxon>Bacteria</taxon>
        <taxon>Pseudomonadati</taxon>
        <taxon>Pseudomonadota</taxon>
        <taxon>Gammaproteobacteria</taxon>
        <taxon>Steroidobacterales</taxon>
        <taxon>Steroidobacteraceae</taxon>
        <taxon>Steroidobacter</taxon>
    </lineage>
</organism>
<evidence type="ECO:0000256" key="3">
    <source>
        <dbReference type="ARBA" id="ARBA00022989"/>
    </source>
</evidence>
<dbReference type="PANTHER" id="PTHR23501:SF174">
    <property type="entry name" value="MULTIDRUG EXPORT PROTEIN EMRB-RELATED"/>
    <property type="match status" value="1"/>
</dbReference>
<feature type="transmembrane region" description="Helical" evidence="5">
    <location>
        <begin position="163"/>
        <end position="184"/>
    </location>
</feature>
<dbReference type="AlphaFoldDB" id="A0A829YHT2"/>
<feature type="transmembrane region" description="Helical" evidence="5">
    <location>
        <begin position="271"/>
        <end position="298"/>
    </location>
</feature>
<protein>
    <submittedName>
        <fullName evidence="6">MFS transporter</fullName>
    </submittedName>
</protein>
<name>A0A829YHT2_9GAMM</name>
<evidence type="ECO:0000256" key="1">
    <source>
        <dbReference type="ARBA" id="ARBA00004141"/>
    </source>
</evidence>
<keyword evidence="4 5" id="KW-0472">Membrane</keyword>
<evidence type="ECO:0000256" key="4">
    <source>
        <dbReference type="ARBA" id="ARBA00023136"/>
    </source>
</evidence>
<evidence type="ECO:0000256" key="5">
    <source>
        <dbReference type="SAM" id="Phobius"/>
    </source>
</evidence>
<dbReference type="GO" id="GO:0005886">
    <property type="term" value="C:plasma membrane"/>
    <property type="evidence" value="ECO:0007669"/>
    <property type="project" value="TreeGrafter"/>
</dbReference>
<feature type="transmembrane region" description="Helical" evidence="5">
    <location>
        <begin position="102"/>
        <end position="125"/>
    </location>
</feature>
<dbReference type="SUPFAM" id="SSF103473">
    <property type="entry name" value="MFS general substrate transporter"/>
    <property type="match status" value="1"/>
</dbReference>
<feature type="transmembrane region" description="Helical" evidence="5">
    <location>
        <begin position="334"/>
        <end position="352"/>
    </location>
</feature>
<feature type="transmembrane region" description="Helical" evidence="5">
    <location>
        <begin position="79"/>
        <end position="96"/>
    </location>
</feature>
<dbReference type="Proteomes" id="UP000445000">
    <property type="component" value="Unassembled WGS sequence"/>
</dbReference>
<evidence type="ECO:0000313" key="7">
    <source>
        <dbReference type="Proteomes" id="UP000445000"/>
    </source>
</evidence>
<keyword evidence="2 5" id="KW-0812">Transmembrane</keyword>
<keyword evidence="7" id="KW-1185">Reference proteome</keyword>
<keyword evidence="3 5" id="KW-1133">Transmembrane helix</keyword>
<dbReference type="InterPro" id="IPR036259">
    <property type="entry name" value="MFS_trans_sf"/>
</dbReference>
<comment type="caution">
    <text evidence="6">The sequence shown here is derived from an EMBL/GenBank/DDBJ whole genome shotgun (WGS) entry which is preliminary data.</text>
</comment>
<comment type="subcellular location">
    <subcellularLocation>
        <location evidence="1">Membrane</location>
        <topology evidence="1">Multi-pass membrane protein</topology>
    </subcellularLocation>
</comment>
<feature type="transmembrane region" description="Helical" evidence="5">
    <location>
        <begin position="310"/>
        <end position="327"/>
    </location>
</feature>
<feature type="transmembrane region" description="Helical" evidence="5">
    <location>
        <begin position="364"/>
        <end position="385"/>
    </location>
</feature>
<evidence type="ECO:0000313" key="6">
    <source>
        <dbReference type="EMBL" id="GFE82106.1"/>
    </source>
</evidence>
<dbReference type="Pfam" id="PF07690">
    <property type="entry name" value="MFS_1"/>
    <property type="match status" value="1"/>
</dbReference>
<dbReference type="PANTHER" id="PTHR23501">
    <property type="entry name" value="MAJOR FACILITATOR SUPERFAMILY"/>
    <property type="match status" value="1"/>
</dbReference>
<proteinExistence type="predicted"/>
<evidence type="ECO:0000256" key="2">
    <source>
        <dbReference type="ARBA" id="ARBA00022692"/>
    </source>
</evidence>
<dbReference type="GO" id="GO:0022857">
    <property type="term" value="F:transmembrane transporter activity"/>
    <property type="evidence" value="ECO:0007669"/>
    <property type="project" value="InterPro"/>
</dbReference>
<dbReference type="InterPro" id="IPR011701">
    <property type="entry name" value="MFS"/>
</dbReference>
<dbReference type="RefSeq" id="WP_161813779.1">
    <property type="nucleotide sequence ID" value="NZ_BLJN01000004.1"/>
</dbReference>
<dbReference type="EMBL" id="BLJN01000004">
    <property type="protein sequence ID" value="GFE82106.1"/>
    <property type="molecule type" value="Genomic_DNA"/>
</dbReference>
<reference evidence="7" key="1">
    <citation type="submission" date="2020-01" db="EMBL/GenBank/DDBJ databases">
        <title>'Steroidobacter agaridevorans' sp. nov., agar-degrading bacteria isolated from rhizosphere soils.</title>
        <authorList>
            <person name="Ikenaga M."/>
            <person name="Kataoka M."/>
            <person name="Murouchi A."/>
            <person name="Katsuragi S."/>
            <person name="Sakai M."/>
        </authorList>
    </citation>
    <scope>NUCLEOTIDE SEQUENCE [LARGE SCALE GENOMIC DNA]</scope>
    <source>
        <strain evidence="7">YU21-B</strain>
    </source>
</reference>
<feature type="transmembrane region" description="Helical" evidence="5">
    <location>
        <begin position="483"/>
        <end position="506"/>
    </location>
</feature>
<feature type="transmembrane region" description="Helical" evidence="5">
    <location>
        <begin position="137"/>
        <end position="157"/>
    </location>
</feature>
<dbReference type="Gene3D" id="1.20.1250.20">
    <property type="entry name" value="MFS general substrate transporter like domains"/>
    <property type="match status" value="1"/>
</dbReference>